<dbReference type="EMBL" id="ACDY02000008">
    <property type="protein sequence ID" value="EEZ71337.1"/>
    <property type="molecule type" value="Genomic_DNA"/>
</dbReference>
<evidence type="ECO:0000313" key="1">
    <source>
        <dbReference type="EMBL" id="EEZ71337.1"/>
    </source>
</evidence>
<protein>
    <submittedName>
        <fullName evidence="1">Uncharacterized protein</fullName>
    </submittedName>
</protein>
<gene>
    <name evidence="1" type="ORF">NEICINOT_04407</name>
</gene>
<evidence type="ECO:0000313" key="2">
    <source>
        <dbReference type="Proteomes" id="UP000003294"/>
    </source>
</evidence>
<proteinExistence type="predicted"/>
<reference evidence="1 2" key="1">
    <citation type="submission" date="2009-10" db="EMBL/GenBank/DDBJ databases">
        <authorList>
            <person name="Weinstock G."/>
            <person name="Sodergren E."/>
            <person name="Clifton S."/>
            <person name="Fulton L."/>
            <person name="Fulton B."/>
            <person name="Courtney L."/>
            <person name="Fronick C."/>
            <person name="Harrison M."/>
            <person name="Strong C."/>
            <person name="Farmer C."/>
            <person name="Delahaunty K."/>
            <person name="Markovic C."/>
            <person name="Hall O."/>
            <person name="Minx P."/>
            <person name="Tomlinson C."/>
            <person name="Mitreva M."/>
            <person name="Nelson J."/>
            <person name="Hou S."/>
            <person name="Wollam A."/>
            <person name="Pepin K.H."/>
            <person name="Johnson M."/>
            <person name="Bhonagiri V."/>
            <person name="Nash W.E."/>
            <person name="Warren W."/>
            <person name="Chinwalla A."/>
            <person name="Mardis E.R."/>
            <person name="Wilson R.K."/>
        </authorList>
    </citation>
    <scope>NUCLEOTIDE SEQUENCE [LARGE SCALE GENOMIC DNA]</scope>
    <source>
        <strain evidence="1 2">ATCC 14685</strain>
    </source>
</reference>
<organism evidence="1 2">
    <name type="scientific">Neisseria cinerea ATCC 14685</name>
    <dbReference type="NCBI Taxonomy" id="546262"/>
    <lineage>
        <taxon>Bacteria</taxon>
        <taxon>Pseudomonadati</taxon>
        <taxon>Pseudomonadota</taxon>
        <taxon>Betaproteobacteria</taxon>
        <taxon>Neisseriales</taxon>
        <taxon>Neisseriaceae</taxon>
        <taxon>Neisseria</taxon>
    </lineage>
</organism>
<accession>D0W415</accession>
<comment type="caution">
    <text evidence="1">The sequence shown here is derived from an EMBL/GenBank/DDBJ whole genome shotgun (WGS) entry which is preliminary data.</text>
</comment>
<dbReference type="Proteomes" id="UP000003294">
    <property type="component" value="Unassembled WGS sequence"/>
</dbReference>
<sequence>MLAIGVKFFYDKRIDCKQSVKSQIVFSDDIILSDAVFYIE</sequence>
<dbReference type="AlphaFoldDB" id="D0W415"/>
<name>D0W415_NEICI</name>